<feature type="signal peptide" evidence="1">
    <location>
        <begin position="1"/>
        <end position="17"/>
    </location>
</feature>
<evidence type="ECO:0008006" key="4">
    <source>
        <dbReference type="Google" id="ProtNLM"/>
    </source>
</evidence>
<dbReference type="EMBL" id="NMUH01000269">
    <property type="protein sequence ID" value="MQL75895.1"/>
    <property type="molecule type" value="Genomic_DNA"/>
</dbReference>
<dbReference type="AlphaFoldDB" id="A0A843TXT6"/>
<name>A0A843TXT6_COLES</name>
<dbReference type="Proteomes" id="UP000652761">
    <property type="component" value="Unassembled WGS sequence"/>
</dbReference>
<proteinExistence type="predicted"/>
<reference evidence="2" key="1">
    <citation type="submission" date="2017-07" db="EMBL/GenBank/DDBJ databases">
        <title>Taro Niue Genome Assembly and Annotation.</title>
        <authorList>
            <person name="Atibalentja N."/>
            <person name="Keating K."/>
            <person name="Fields C.J."/>
        </authorList>
    </citation>
    <scope>NUCLEOTIDE SEQUENCE</scope>
    <source>
        <strain evidence="2">Niue_2</strain>
        <tissue evidence="2">Leaf</tissue>
    </source>
</reference>
<feature type="chain" id="PRO_5032407335" description="Secreted protein" evidence="1">
    <location>
        <begin position="18"/>
        <end position="70"/>
    </location>
</feature>
<comment type="caution">
    <text evidence="2">The sequence shown here is derived from an EMBL/GenBank/DDBJ whole genome shotgun (WGS) entry which is preliminary data.</text>
</comment>
<keyword evidence="3" id="KW-1185">Reference proteome</keyword>
<evidence type="ECO:0000256" key="1">
    <source>
        <dbReference type="SAM" id="SignalP"/>
    </source>
</evidence>
<sequence>MPIRSLFLILDPWVVCSDPLHLGACCEGPTPRMAETSCSTMAPKCSCSSSQMRVLMASPPLSGVAANELA</sequence>
<accession>A0A843TXT6</accession>
<keyword evidence="1" id="KW-0732">Signal</keyword>
<evidence type="ECO:0000313" key="3">
    <source>
        <dbReference type="Proteomes" id="UP000652761"/>
    </source>
</evidence>
<gene>
    <name evidence="2" type="ORF">Taro_008278</name>
</gene>
<evidence type="ECO:0000313" key="2">
    <source>
        <dbReference type="EMBL" id="MQL75895.1"/>
    </source>
</evidence>
<organism evidence="2 3">
    <name type="scientific">Colocasia esculenta</name>
    <name type="common">Wild taro</name>
    <name type="synonym">Arum esculentum</name>
    <dbReference type="NCBI Taxonomy" id="4460"/>
    <lineage>
        <taxon>Eukaryota</taxon>
        <taxon>Viridiplantae</taxon>
        <taxon>Streptophyta</taxon>
        <taxon>Embryophyta</taxon>
        <taxon>Tracheophyta</taxon>
        <taxon>Spermatophyta</taxon>
        <taxon>Magnoliopsida</taxon>
        <taxon>Liliopsida</taxon>
        <taxon>Araceae</taxon>
        <taxon>Aroideae</taxon>
        <taxon>Colocasieae</taxon>
        <taxon>Colocasia</taxon>
    </lineage>
</organism>
<protein>
    <recommendedName>
        <fullName evidence="4">Secreted protein</fullName>
    </recommendedName>
</protein>